<dbReference type="Proteomes" id="UP001241603">
    <property type="component" value="Unassembled WGS sequence"/>
</dbReference>
<evidence type="ECO:0000256" key="6">
    <source>
        <dbReference type="ARBA" id="ARBA00022679"/>
    </source>
</evidence>
<feature type="domain" description="GH18" evidence="11">
    <location>
        <begin position="113"/>
        <end position="421"/>
    </location>
</feature>
<protein>
    <recommendedName>
        <fullName evidence="4">Chitooligosaccharide deacetylase</fullName>
    </recommendedName>
    <alternativeName>
        <fullName evidence="7">Nodulation protein B</fullName>
    </alternativeName>
</protein>
<dbReference type="PANTHER" id="PTHR43630:SF1">
    <property type="entry name" value="POLY-BETA-1,6-N-ACETYL-D-GLUCOSAMINE SYNTHASE"/>
    <property type="match status" value="1"/>
</dbReference>
<comment type="function">
    <text evidence="1">Is involved in generating a small heat-stable compound (Nod), an acylated oligomer of N-acetylglucosamine, that stimulates mitosis in various plant protoplasts.</text>
</comment>
<dbReference type="Pfam" id="PF00704">
    <property type="entry name" value="Glyco_hydro_18"/>
    <property type="match status" value="1"/>
</dbReference>
<dbReference type="InterPro" id="IPR017853">
    <property type="entry name" value="GH"/>
</dbReference>
<dbReference type="InterPro" id="IPR011330">
    <property type="entry name" value="Glyco_hydro/deAcase_b/a-brl"/>
</dbReference>
<reference evidence="12 13" key="1">
    <citation type="submission" date="2023-07" db="EMBL/GenBank/DDBJ databases">
        <title>Genomic Encyclopedia of Type Strains, Phase IV (KMG-IV): sequencing the most valuable type-strain genomes for metagenomic binning, comparative biology and taxonomic classification.</title>
        <authorList>
            <person name="Goeker M."/>
        </authorList>
    </citation>
    <scope>NUCLEOTIDE SEQUENCE [LARGE SCALE GENOMIC DNA]</scope>
    <source>
        <strain evidence="12 13">B6-8</strain>
    </source>
</reference>
<feature type="transmembrane region" description="Helical" evidence="9">
    <location>
        <begin position="1055"/>
        <end position="1079"/>
    </location>
</feature>
<organism evidence="12 13">
    <name type="scientific">Kaistia dalseonensis</name>
    <dbReference type="NCBI Taxonomy" id="410840"/>
    <lineage>
        <taxon>Bacteria</taxon>
        <taxon>Pseudomonadati</taxon>
        <taxon>Pseudomonadota</taxon>
        <taxon>Alphaproteobacteria</taxon>
        <taxon>Hyphomicrobiales</taxon>
        <taxon>Kaistiaceae</taxon>
        <taxon>Kaistia</taxon>
    </lineage>
</organism>
<proteinExistence type="inferred from homology"/>
<sequence>MSDTPVFFDPTGRRATHLSWLGWAGAVASTLAGAALVTTLVIFHPGANIIAPARSGLHALPGQPANALQASADKLADDLHSKERALARAQHKATNTTTSDGRAAPLTAPDGRALSIGFYVNWDDNSYPSLKQALPHLDWVIPGWLNLQGPDMAMTTSLDDKALTLINTEKPGTPILPMIQNAADGKWDGAGLARMLADPAMRAARIDGLVGFIAANKLQGLTVDFETVPHAAQADLKTFLRELAAAFKPHGWAIALAVPFDDADWDYDAYASIVDYLILMAYDEHWEEGAPGSIAGQSWFEQTLDKRMATLDSNHTIVAIGNYGYDWTKGKMAEDLTFQEAVLAAQDSEASIDFDPDTENPHFSYVEDDGKTHNVWFLDGVTAFNQIHAADDYKPAGYALWRLGSEDPSIWSVMGRPYGAPAPEGLKTISVGQDIDIEGKGEILRIAKSPTEGARSIEIDPDTGDIDDQTYLSTPTPYVIQRLGDMPGKIALTFDDGPDPVWTPQILDILKANNVPATFFIIGGNASSSPDLVRRMVDEGHDVGNHTYTHPNMAQLPASVARLEINATQRLFEALTGRSMRLIRPPYFGDAEPTTRDEIGPVELAQSMGYTAVGLHVDPDDWQKPPADTIVQRVVDGVNSKDPDMHGNIVLLHDAGGDREQTVLALPRIIETLRAEGYQFVTVSELAGLTRDQAMPPVPAGSIAKMVDGPVFMALAWIGKALNFMFMAAIWLGVARLVMLCSLALINRRREKRRIVPVLPSEPELVSVLIPAHNEEPVIRASIGRLLTNDYRNIEIIVIDDGSTDATSAVVREAYKDEPRVTLLTIANGGKAAALNHGLARARGAIVVALDADTQFQPDTIPKLVRWFADPQMGAVAGNAKVGNRINTVTYLQALEYIVAQNLERRALAALGCITVVPGAVGAWRRAALDRLGGFPTDTLAEDQDLTIGVQAAGYKVMFESEAIAWTEAPDTLRGLAKQRFRWAYGTLQCLWKHRRVTFRPRYGVLGMVALPQVWLFQIALSLFSPLVDLMFFWQIVRTFIDYLQHGDQFDPTNLMLTGMFFALFMLVDISACVLAMALERTERWRLLWWLVLQRFGYRQLMYYVVVKSVINAVRGPFVGWGKLERKATVTVAAQP</sequence>
<feature type="region of interest" description="Disordered" evidence="8">
    <location>
        <begin position="87"/>
        <end position="106"/>
    </location>
</feature>
<dbReference type="PROSITE" id="PS51677">
    <property type="entry name" value="NODB"/>
    <property type="match status" value="1"/>
</dbReference>
<dbReference type="InterPro" id="IPR029044">
    <property type="entry name" value="Nucleotide-diphossugar_trans"/>
</dbReference>
<feature type="transmembrane region" description="Helical" evidence="9">
    <location>
        <begin position="1003"/>
        <end position="1024"/>
    </location>
</feature>
<keyword evidence="9" id="KW-0472">Membrane</keyword>
<dbReference type="Pfam" id="PF01522">
    <property type="entry name" value="Polysacc_deac_1"/>
    <property type="match status" value="1"/>
</dbReference>
<evidence type="ECO:0000256" key="1">
    <source>
        <dbReference type="ARBA" id="ARBA00003236"/>
    </source>
</evidence>
<dbReference type="SUPFAM" id="SSF53448">
    <property type="entry name" value="Nucleotide-diphospho-sugar transferases"/>
    <property type="match status" value="1"/>
</dbReference>
<comment type="similarity">
    <text evidence="2">Belongs to the glycosyltransferase 2 family.</text>
</comment>
<keyword evidence="5" id="KW-0328">Glycosyltransferase</keyword>
<evidence type="ECO:0000256" key="7">
    <source>
        <dbReference type="ARBA" id="ARBA00032976"/>
    </source>
</evidence>
<evidence type="ECO:0000313" key="13">
    <source>
        <dbReference type="Proteomes" id="UP001241603"/>
    </source>
</evidence>
<keyword evidence="9" id="KW-1133">Transmembrane helix</keyword>
<dbReference type="SUPFAM" id="SSF88713">
    <property type="entry name" value="Glycoside hydrolase/deacetylase"/>
    <property type="match status" value="1"/>
</dbReference>
<comment type="caution">
    <text evidence="12">The sequence shown here is derived from an EMBL/GenBank/DDBJ whole genome shotgun (WGS) entry which is preliminary data.</text>
</comment>
<dbReference type="InterPro" id="IPR002509">
    <property type="entry name" value="NODB_dom"/>
</dbReference>
<dbReference type="InterPro" id="IPR011583">
    <property type="entry name" value="Chitinase_II/V-like_cat"/>
</dbReference>
<dbReference type="EMBL" id="JAUSVO010000006">
    <property type="protein sequence ID" value="MDQ0439694.1"/>
    <property type="molecule type" value="Genomic_DNA"/>
</dbReference>
<comment type="similarity">
    <text evidence="3">Belongs to the polysaccharide deacetylase family.</text>
</comment>
<keyword evidence="13" id="KW-1185">Reference proteome</keyword>
<evidence type="ECO:0000256" key="4">
    <source>
        <dbReference type="ARBA" id="ARBA00020071"/>
    </source>
</evidence>
<evidence type="ECO:0000256" key="2">
    <source>
        <dbReference type="ARBA" id="ARBA00006739"/>
    </source>
</evidence>
<dbReference type="Pfam" id="PF13641">
    <property type="entry name" value="Glyco_tranf_2_3"/>
    <property type="match status" value="1"/>
</dbReference>
<dbReference type="InterPro" id="IPR029070">
    <property type="entry name" value="Chitinase_insertion_sf"/>
</dbReference>
<dbReference type="PROSITE" id="PS51910">
    <property type="entry name" value="GH18_2"/>
    <property type="match status" value="1"/>
</dbReference>
<evidence type="ECO:0000313" key="12">
    <source>
        <dbReference type="EMBL" id="MDQ0439694.1"/>
    </source>
</evidence>
<gene>
    <name evidence="12" type="ORF">QO014_004100</name>
</gene>
<dbReference type="Gene3D" id="3.20.20.80">
    <property type="entry name" value="Glycosidases"/>
    <property type="match status" value="1"/>
</dbReference>
<dbReference type="Gene3D" id="3.10.50.10">
    <property type="match status" value="1"/>
</dbReference>
<evidence type="ECO:0000256" key="9">
    <source>
        <dbReference type="SAM" id="Phobius"/>
    </source>
</evidence>
<evidence type="ECO:0000256" key="3">
    <source>
        <dbReference type="ARBA" id="ARBA00010973"/>
    </source>
</evidence>
<keyword evidence="6" id="KW-0808">Transferase</keyword>
<accession>A0ABU0HDZ3</accession>
<dbReference type="InterPro" id="IPR001223">
    <property type="entry name" value="Glyco_hydro18_cat"/>
</dbReference>
<keyword evidence="9" id="KW-0812">Transmembrane</keyword>
<evidence type="ECO:0000256" key="8">
    <source>
        <dbReference type="SAM" id="MobiDB-lite"/>
    </source>
</evidence>
<evidence type="ECO:0000259" key="10">
    <source>
        <dbReference type="PROSITE" id="PS51677"/>
    </source>
</evidence>
<feature type="domain" description="NodB homology" evidence="10">
    <location>
        <begin position="488"/>
        <end position="681"/>
    </location>
</feature>
<feature type="transmembrane region" description="Helical" evidence="9">
    <location>
        <begin position="724"/>
        <end position="746"/>
    </location>
</feature>
<dbReference type="PANTHER" id="PTHR43630">
    <property type="entry name" value="POLY-BETA-1,6-N-ACETYL-D-GLUCOSAMINE SYNTHASE"/>
    <property type="match status" value="1"/>
</dbReference>
<evidence type="ECO:0000259" key="11">
    <source>
        <dbReference type="PROSITE" id="PS51910"/>
    </source>
</evidence>
<feature type="transmembrane region" description="Helical" evidence="9">
    <location>
        <begin position="20"/>
        <end position="43"/>
    </location>
</feature>
<dbReference type="Gene3D" id="3.20.20.370">
    <property type="entry name" value="Glycoside hydrolase/deacetylase"/>
    <property type="match status" value="1"/>
</dbReference>
<evidence type="ECO:0000256" key="5">
    <source>
        <dbReference type="ARBA" id="ARBA00022676"/>
    </source>
</evidence>
<dbReference type="RefSeq" id="WP_266350585.1">
    <property type="nucleotide sequence ID" value="NZ_JAPKNG010000006.1"/>
</dbReference>
<dbReference type="Gene3D" id="3.90.550.10">
    <property type="entry name" value="Spore Coat Polysaccharide Biosynthesis Protein SpsA, Chain A"/>
    <property type="match status" value="1"/>
</dbReference>
<dbReference type="SMART" id="SM00636">
    <property type="entry name" value="Glyco_18"/>
    <property type="match status" value="1"/>
</dbReference>
<name>A0ABU0HDZ3_9HYPH</name>
<dbReference type="CDD" id="cd06423">
    <property type="entry name" value="CESA_like"/>
    <property type="match status" value="1"/>
</dbReference>
<dbReference type="CDD" id="cd10962">
    <property type="entry name" value="CE4_GT2-like"/>
    <property type="match status" value="1"/>
</dbReference>
<dbReference type="SUPFAM" id="SSF51445">
    <property type="entry name" value="(Trans)glycosidases"/>
    <property type="match status" value="1"/>
</dbReference>